<protein>
    <submittedName>
        <fullName evidence="1">Putative transmembrane sulfate transport protein</fullName>
    </submittedName>
</protein>
<proteinExistence type="predicted"/>
<keyword evidence="1" id="KW-0472">Membrane</keyword>
<reference evidence="1" key="1">
    <citation type="submission" date="2013-09" db="EMBL/GenBank/DDBJ databases">
        <title>Complete nucleotide sequence of Streptomyces linear plasmid pFRL4.</title>
        <authorList>
            <person name="Chen Z."/>
            <person name="Fang P."/>
            <person name="Qin Z."/>
        </authorList>
    </citation>
    <scope>NUCLEOTIDE SEQUENCE</scope>
    <source>
        <plasmid evidence="1">pFRL4</plasmid>
    </source>
</reference>
<dbReference type="EMBL" id="KF602049">
    <property type="protein sequence ID" value="AHE39386.1"/>
    <property type="molecule type" value="Genomic_DNA"/>
</dbReference>
<name>V9Z7P4_9ACTN</name>
<organism evidence="1">
    <name type="scientific">Streptomyces sp. F2</name>
    <dbReference type="NCBI Taxonomy" id="317660"/>
    <lineage>
        <taxon>Bacteria</taxon>
        <taxon>Bacillati</taxon>
        <taxon>Actinomycetota</taxon>
        <taxon>Actinomycetes</taxon>
        <taxon>Kitasatosporales</taxon>
        <taxon>Streptomycetaceae</taxon>
        <taxon>Streptomyces</taxon>
    </lineage>
</organism>
<gene>
    <name evidence="1" type="ORF">pFRL4_153</name>
</gene>
<accession>V9Z7P4</accession>
<keyword evidence="1" id="KW-0812">Transmembrane</keyword>
<evidence type="ECO:0000313" key="1">
    <source>
        <dbReference type="EMBL" id="AHE39386.1"/>
    </source>
</evidence>
<dbReference type="AlphaFoldDB" id="V9Z7P4"/>
<keyword evidence="1" id="KW-0614">Plasmid</keyword>
<sequence length="46" mass="5026">MPQHRPVDVDLSGVHHLDHACRTALRNWAARHSADGTEPVKVTSGV</sequence>
<geneLocation type="plasmid" evidence="1">
    <name>pFRL4</name>
</geneLocation>